<keyword evidence="7" id="KW-0067">ATP-binding</keyword>
<evidence type="ECO:0000256" key="7">
    <source>
        <dbReference type="ARBA" id="ARBA00022840"/>
    </source>
</evidence>
<dbReference type="CDD" id="cd16917">
    <property type="entry name" value="HATPase_UhpB-NarQ-NarX-like"/>
    <property type="match status" value="1"/>
</dbReference>
<dbReference type="RefSeq" id="WP_109297140.1">
    <property type="nucleotide sequence ID" value="NZ_CP029254.1"/>
</dbReference>
<accession>A0ABM6VF36</accession>
<keyword evidence="9" id="KW-0812">Transmembrane</keyword>
<feature type="transmembrane region" description="Helical" evidence="9">
    <location>
        <begin position="21"/>
        <end position="41"/>
    </location>
</feature>
<dbReference type="InterPro" id="IPR011712">
    <property type="entry name" value="Sig_transdc_His_kin_sub3_dim/P"/>
</dbReference>
<dbReference type="EMBL" id="CP029254">
    <property type="protein sequence ID" value="AWK12308.1"/>
    <property type="molecule type" value="Genomic_DNA"/>
</dbReference>
<dbReference type="Proteomes" id="UP000245051">
    <property type="component" value="Chromosome"/>
</dbReference>
<keyword evidence="6 11" id="KW-0418">Kinase</keyword>
<evidence type="ECO:0000256" key="4">
    <source>
        <dbReference type="ARBA" id="ARBA00022679"/>
    </source>
</evidence>
<keyword evidence="3" id="KW-0597">Phosphoprotein</keyword>
<evidence type="ECO:0000313" key="11">
    <source>
        <dbReference type="EMBL" id="AWK12308.1"/>
    </source>
</evidence>
<evidence type="ECO:0000259" key="10">
    <source>
        <dbReference type="Pfam" id="PF07730"/>
    </source>
</evidence>
<evidence type="ECO:0000256" key="3">
    <source>
        <dbReference type="ARBA" id="ARBA00022553"/>
    </source>
</evidence>
<evidence type="ECO:0000256" key="5">
    <source>
        <dbReference type="ARBA" id="ARBA00022741"/>
    </source>
</evidence>
<evidence type="ECO:0000256" key="9">
    <source>
        <dbReference type="SAM" id="Phobius"/>
    </source>
</evidence>
<keyword evidence="4" id="KW-0808">Transferase</keyword>
<dbReference type="SUPFAM" id="SSF55874">
    <property type="entry name" value="ATPase domain of HSP90 chaperone/DNA topoisomerase II/histidine kinase"/>
    <property type="match status" value="1"/>
</dbReference>
<evidence type="ECO:0000313" key="12">
    <source>
        <dbReference type="Proteomes" id="UP000245051"/>
    </source>
</evidence>
<dbReference type="InterPro" id="IPR036890">
    <property type="entry name" value="HATPase_C_sf"/>
</dbReference>
<feature type="domain" description="Signal transduction histidine kinase subgroup 3 dimerisation and phosphoacceptor" evidence="10">
    <location>
        <begin position="208"/>
        <end position="272"/>
    </location>
</feature>
<protein>
    <recommendedName>
        <fullName evidence="2">histidine kinase</fullName>
        <ecNumber evidence="2">2.7.13.3</ecNumber>
    </recommendedName>
</protein>
<proteinExistence type="predicted"/>
<dbReference type="PANTHER" id="PTHR24421:SF10">
    <property type="entry name" value="NITRATE_NITRITE SENSOR PROTEIN NARQ"/>
    <property type="match status" value="1"/>
</dbReference>
<keyword evidence="12" id="KW-1185">Reference proteome</keyword>
<dbReference type="PANTHER" id="PTHR24421">
    <property type="entry name" value="NITRATE/NITRITE SENSOR PROTEIN NARX-RELATED"/>
    <property type="match status" value="1"/>
</dbReference>
<feature type="transmembrane region" description="Helical" evidence="9">
    <location>
        <begin position="107"/>
        <end position="134"/>
    </location>
</feature>
<feature type="transmembrane region" description="Helical" evidence="9">
    <location>
        <begin position="154"/>
        <end position="175"/>
    </location>
</feature>
<sequence>MVAMLLSTLSALAKGRTYTRGLHLLISAAVGPVCVLIYPGFSPSLTRTLVSAALVPLPLLLLLGMLPGVRRAEGIQARLLLVPPDENEISLAEEKGLGKRWRTSVWLVARVWLGLLAASLLAQLLSITGTVATAPAVEGTRTVLGLDFPGGYEYIWYLAFVPPLLLLVVVLVVGAGNLQLALSTRLLGPSAAERLADAERRADDLLARNRLAGELHDSIGHALTATVLQASAARELIDADRDFAVRALTAIEEASRRALEDLERTLGYLKEEQQAPESRSARPTLEDIGPLLEASRAAGVTVTCRTTASFDRVPGVVTREAYRIVQESLTNAMKHAPGAAVDIVLDIRDDQLELSVANMLVEAAGRTSGTGKGMRSVRERAALLGGRATAGAESGRWIVSASLPLRLGS</sequence>
<keyword evidence="8" id="KW-0902">Two-component regulatory system</keyword>
<dbReference type="Pfam" id="PF07730">
    <property type="entry name" value="HisKA_3"/>
    <property type="match status" value="1"/>
</dbReference>
<feature type="transmembrane region" description="Helical" evidence="9">
    <location>
        <begin position="47"/>
        <end position="69"/>
    </location>
</feature>
<keyword evidence="9" id="KW-0472">Membrane</keyword>
<evidence type="ECO:0000256" key="6">
    <source>
        <dbReference type="ARBA" id="ARBA00022777"/>
    </source>
</evidence>
<dbReference type="GO" id="GO:0016301">
    <property type="term" value="F:kinase activity"/>
    <property type="evidence" value="ECO:0007669"/>
    <property type="project" value="UniProtKB-KW"/>
</dbReference>
<evidence type="ECO:0000256" key="1">
    <source>
        <dbReference type="ARBA" id="ARBA00000085"/>
    </source>
</evidence>
<comment type="catalytic activity">
    <reaction evidence="1">
        <text>ATP + protein L-histidine = ADP + protein N-phospho-L-histidine.</text>
        <dbReference type="EC" id="2.7.13.3"/>
    </reaction>
</comment>
<gene>
    <name evidence="11" type="ORF">DDQ41_29130</name>
</gene>
<keyword evidence="5" id="KW-0547">Nucleotide-binding</keyword>
<dbReference type="Gene3D" id="1.20.5.1930">
    <property type="match status" value="1"/>
</dbReference>
<dbReference type="InterPro" id="IPR050482">
    <property type="entry name" value="Sensor_HK_TwoCompSys"/>
</dbReference>
<name>A0ABM6VF36_9ACTN</name>
<dbReference type="Gene3D" id="3.30.565.10">
    <property type="entry name" value="Histidine kinase-like ATPase, C-terminal domain"/>
    <property type="match status" value="1"/>
</dbReference>
<organism evidence="11 12">
    <name type="scientific">Streptomyces spongiicola</name>
    <dbReference type="NCBI Taxonomy" id="1690221"/>
    <lineage>
        <taxon>Bacteria</taxon>
        <taxon>Bacillati</taxon>
        <taxon>Actinomycetota</taxon>
        <taxon>Actinomycetes</taxon>
        <taxon>Kitasatosporales</taxon>
        <taxon>Streptomycetaceae</taxon>
        <taxon>Streptomyces</taxon>
    </lineage>
</organism>
<evidence type="ECO:0000256" key="2">
    <source>
        <dbReference type="ARBA" id="ARBA00012438"/>
    </source>
</evidence>
<dbReference type="EC" id="2.7.13.3" evidence="2"/>
<keyword evidence="9" id="KW-1133">Transmembrane helix</keyword>
<evidence type="ECO:0000256" key="8">
    <source>
        <dbReference type="ARBA" id="ARBA00023012"/>
    </source>
</evidence>
<reference evidence="11 12" key="1">
    <citation type="submission" date="2018-05" db="EMBL/GenBank/DDBJ databases">
        <title>Complete genome sequence of the Type Strain of Streptomyces spongiicola HNM0071, the producer of staurosporine.</title>
        <authorList>
            <person name="Zhou S."/>
            <person name="Huang X."/>
        </authorList>
    </citation>
    <scope>NUCLEOTIDE SEQUENCE [LARGE SCALE GENOMIC DNA]</scope>
    <source>
        <strain evidence="11 12">HNM0071</strain>
    </source>
</reference>